<dbReference type="Gene3D" id="3.40.50.2300">
    <property type="match status" value="1"/>
</dbReference>
<dbReference type="GO" id="GO:0006355">
    <property type="term" value="P:regulation of DNA-templated transcription"/>
    <property type="evidence" value="ECO:0007669"/>
    <property type="project" value="InterPro"/>
</dbReference>
<dbReference type="SUPFAM" id="SSF46689">
    <property type="entry name" value="Homeodomain-like"/>
    <property type="match status" value="1"/>
</dbReference>
<dbReference type="InterPro" id="IPR009057">
    <property type="entry name" value="Homeodomain-like_sf"/>
</dbReference>
<dbReference type="InterPro" id="IPR011006">
    <property type="entry name" value="CheY-like_superfamily"/>
</dbReference>
<dbReference type="InterPro" id="IPR058031">
    <property type="entry name" value="AAA_lid_NorR"/>
</dbReference>
<dbReference type="Gene3D" id="3.40.50.300">
    <property type="entry name" value="P-loop containing nucleotide triphosphate hydrolases"/>
    <property type="match status" value="1"/>
</dbReference>
<keyword evidence="4" id="KW-0804">Transcription</keyword>
<dbReference type="InterPro" id="IPR001789">
    <property type="entry name" value="Sig_transdc_resp-reg_receiver"/>
</dbReference>
<proteinExistence type="predicted"/>
<keyword evidence="5" id="KW-0597">Phosphoprotein</keyword>
<dbReference type="InterPro" id="IPR025944">
    <property type="entry name" value="Sigma_54_int_dom_CS"/>
</dbReference>
<dbReference type="PROSITE" id="PS50045">
    <property type="entry name" value="SIGMA54_INTERACT_4"/>
    <property type="match status" value="1"/>
</dbReference>
<dbReference type="PROSITE" id="PS00688">
    <property type="entry name" value="SIGMA54_INTERACT_3"/>
    <property type="match status" value="1"/>
</dbReference>
<feature type="modified residue" description="4-aspartylphosphate" evidence="5">
    <location>
        <position position="51"/>
    </location>
</feature>
<keyword evidence="1" id="KW-0547">Nucleotide-binding</keyword>
<dbReference type="KEGG" id="lby:Lbys_2361"/>
<dbReference type="Gene3D" id="1.10.10.60">
    <property type="entry name" value="Homeodomain-like"/>
    <property type="match status" value="1"/>
</dbReference>
<dbReference type="AlphaFoldDB" id="E4RWG4"/>
<name>E4RWG4_LEAB4</name>
<evidence type="ECO:0000259" key="7">
    <source>
        <dbReference type="PROSITE" id="PS50110"/>
    </source>
</evidence>
<dbReference type="EMBL" id="CP002305">
    <property type="protein sequence ID" value="ADQ18037.1"/>
    <property type="molecule type" value="Genomic_DNA"/>
</dbReference>
<evidence type="ECO:0000256" key="4">
    <source>
        <dbReference type="ARBA" id="ARBA00023163"/>
    </source>
</evidence>
<dbReference type="RefSeq" id="WP_013409078.1">
    <property type="nucleotide sequence ID" value="NC_014655.1"/>
</dbReference>
<evidence type="ECO:0000313" key="9">
    <source>
        <dbReference type="Proteomes" id="UP000007435"/>
    </source>
</evidence>
<dbReference type="InterPro" id="IPR002197">
    <property type="entry name" value="HTH_Fis"/>
</dbReference>
<dbReference type="Gene3D" id="1.10.8.60">
    <property type="match status" value="1"/>
</dbReference>
<evidence type="ECO:0000256" key="2">
    <source>
        <dbReference type="ARBA" id="ARBA00022840"/>
    </source>
</evidence>
<gene>
    <name evidence="8" type="ordered locus">Lbys_2361</name>
</gene>
<dbReference type="HOGENOM" id="CLU_000445_0_6_10"/>
<dbReference type="SUPFAM" id="SSF52172">
    <property type="entry name" value="CheY-like"/>
    <property type="match status" value="1"/>
</dbReference>
<reference key="1">
    <citation type="submission" date="2010-11" db="EMBL/GenBank/DDBJ databases">
        <title>The complete genome of Leadbetterella byssophila DSM 17132.</title>
        <authorList>
            <consortium name="US DOE Joint Genome Institute (JGI-PGF)"/>
            <person name="Lucas S."/>
            <person name="Copeland A."/>
            <person name="Lapidus A."/>
            <person name="Glavina del Rio T."/>
            <person name="Dalin E."/>
            <person name="Tice H."/>
            <person name="Bruce D."/>
            <person name="Goodwin L."/>
            <person name="Pitluck S."/>
            <person name="Kyrpides N."/>
            <person name="Mavromatis K."/>
            <person name="Ivanova N."/>
            <person name="Teshima H."/>
            <person name="Brettin T."/>
            <person name="Detter J.C."/>
            <person name="Han C."/>
            <person name="Tapia R."/>
            <person name="Land M."/>
            <person name="Hauser L."/>
            <person name="Markowitz V."/>
            <person name="Cheng J.-F."/>
            <person name="Hugenholtz P."/>
            <person name="Woyke T."/>
            <person name="Wu D."/>
            <person name="Tindall B."/>
            <person name="Pomrenke H.G."/>
            <person name="Brambilla E."/>
            <person name="Klenk H.-P."/>
            <person name="Eisen J.A."/>
        </authorList>
    </citation>
    <scope>NUCLEOTIDE SEQUENCE [LARGE SCALE GENOMIC DNA]</scope>
    <source>
        <strain>DSM 17132</strain>
    </source>
</reference>
<protein>
    <submittedName>
        <fullName evidence="8">Two component, sigma54 specific, transcriptional regulator, Fis family</fullName>
    </submittedName>
</protein>
<evidence type="ECO:0000259" key="6">
    <source>
        <dbReference type="PROSITE" id="PS50045"/>
    </source>
</evidence>
<dbReference type="GO" id="GO:0043565">
    <property type="term" value="F:sequence-specific DNA binding"/>
    <property type="evidence" value="ECO:0007669"/>
    <property type="project" value="InterPro"/>
</dbReference>
<dbReference type="PROSITE" id="PS50110">
    <property type="entry name" value="RESPONSE_REGULATORY"/>
    <property type="match status" value="1"/>
</dbReference>
<evidence type="ECO:0000256" key="5">
    <source>
        <dbReference type="PROSITE-ProRule" id="PRU00169"/>
    </source>
</evidence>
<reference evidence="8 9" key="2">
    <citation type="journal article" date="2011" name="Stand. Genomic Sci.">
        <title>Complete genome sequence of Leadbetterella byssophila type strain (4M15).</title>
        <authorList>
            <person name="Abt B."/>
            <person name="Teshima H."/>
            <person name="Lucas S."/>
            <person name="Lapidus A."/>
            <person name="Del Rio T.G."/>
            <person name="Nolan M."/>
            <person name="Tice H."/>
            <person name="Cheng J.F."/>
            <person name="Pitluck S."/>
            <person name="Liolios K."/>
            <person name="Pagani I."/>
            <person name="Ivanova N."/>
            <person name="Mavromatis K."/>
            <person name="Pati A."/>
            <person name="Tapia R."/>
            <person name="Han C."/>
            <person name="Goodwin L."/>
            <person name="Chen A."/>
            <person name="Palaniappan K."/>
            <person name="Land M."/>
            <person name="Hauser L."/>
            <person name="Chang Y.J."/>
            <person name="Jeffries C.D."/>
            <person name="Rohde M."/>
            <person name="Goker M."/>
            <person name="Tindall B.J."/>
            <person name="Detter J.C."/>
            <person name="Woyke T."/>
            <person name="Bristow J."/>
            <person name="Eisen J.A."/>
            <person name="Markowitz V."/>
            <person name="Hugenholtz P."/>
            <person name="Klenk H.P."/>
            <person name="Kyrpides N.C."/>
        </authorList>
    </citation>
    <scope>NUCLEOTIDE SEQUENCE [LARGE SCALE GENOMIC DNA]</scope>
    <source>
        <strain evidence="9">DSM 17132 / JCM 16389 / KACC 11308 / NBRC 106382 / 4M15</strain>
    </source>
</reference>
<dbReference type="Pfam" id="PF25601">
    <property type="entry name" value="AAA_lid_14"/>
    <property type="match status" value="1"/>
</dbReference>
<organism evidence="8 9">
    <name type="scientific">Leadbetterella byssophila (strain DSM 17132 / JCM 16389 / KACC 11308 / NBRC 106382 / 4M15)</name>
    <dbReference type="NCBI Taxonomy" id="649349"/>
    <lineage>
        <taxon>Bacteria</taxon>
        <taxon>Pseudomonadati</taxon>
        <taxon>Bacteroidota</taxon>
        <taxon>Cytophagia</taxon>
        <taxon>Cytophagales</taxon>
        <taxon>Leadbetterellaceae</taxon>
        <taxon>Leadbetterella</taxon>
    </lineage>
</organism>
<feature type="domain" description="Response regulatory" evidence="7">
    <location>
        <begin position="2"/>
        <end position="120"/>
    </location>
</feature>
<accession>E4RWG4</accession>
<dbReference type="Pfam" id="PF00072">
    <property type="entry name" value="Response_reg"/>
    <property type="match status" value="1"/>
</dbReference>
<evidence type="ECO:0000256" key="1">
    <source>
        <dbReference type="ARBA" id="ARBA00022741"/>
    </source>
</evidence>
<keyword evidence="9" id="KW-1185">Reference proteome</keyword>
<dbReference type="InterPro" id="IPR027417">
    <property type="entry name" value="P-loop_NTPase"/>
</dbReference>
<keyword evidence="3" id="KW-0805">Transcription regulation</keyword>
<dbReference type="Proteomes" id="UP000007435">
    <property type="component" value="Chromosome"/>
</dbReference>
<dbReference type="SUPFAM" id="SSF52540">
    <property type="entry name" value="P-loop containing nucleoside triphosphate hydrolases"/>
    <property type="match status" value="1"/>
</dbReference>
<dbReference type="GO" id="GO:0005524">
    <property type="term" value="F:ATP binding"/>
    <property type="evidence" value="ECO:0007669"/>
    <property type="project" value="UniProtKB-KW"/>
</dbReference>
<dbReference type="InterPro" id="IPR002078">
    <property type="entry name" value="Sigma_54_int"/>
</dbReference>
<dbReference type="Pfam" id="PF02954">
    <property type="entry name" value="HTH_8"/>
    <property type="match status" value="1"/>
</dbReference>
<evidence type="ECO:0000313" key="8">
    <source>
        <dbReference type="EMBL" id="ADQ18037.1"/>
    </source>
</evidence>
<dbReference type="STRING" id="649349.Lbys_2361"/>
<feature type="domain" description="Sigma-54 factor interaction" evidence="6">
    <location>
        <begin position="137"/>
        <end position="360"/>
    </location>
</feature>
<dbReference type="eggNOG" id="COG2204">
    <property type="taxonomic scope" value="Bacteria"/>
</dbReference>
<dbReference type="PANTHER" id="PTHR32071">
    <property type="entry name" value="TRANSCRIPTIONAL REGULATORY PROTEIN"/>
    <property type="match status" value="1"/>
</dbReference>
<dbReference type="SMART" id="SM00448">
    <property type="entry name" value="REC"/>
    <property type="match status" value="1"/>
</dbReference>
<dbReference type="GO" id="GO:0000160">
    <property type="term" value="P:phosphorelay signal transduction system"/>
    <property type="evidence" value="ECO:0007669"/>
    <property type="project" value="InterPro"/>
</dbReference>
<keyword evidence="2" id="KW-0067">ATP-binding</keyword>
<dbReference type="Pfam" id="PF00158">
    <property type="entry name" value="Sigma54_activat"/>
    <property type="match status" value="1"/>
</dbReference>
<evidence type="ECO:0000256" key="3">
    <source>
        <dbReference type="ARBA" id="ARBA00023015"/>
    </source>
</evidence>
<sequence>MKILIADDDRTVCQSLRLLFLSQGHDAQYIINPLNILEFIESYAPDVLLLDLNFSVDTSGEQGLQILKDVHAAYERLPVILITAWGTLDLAVQGMKAGASDFVTKPWENEVLMQKVQTQWSLRQTGVSTKANLLNELVGSSEAMKLARELLSKAASSEATLWISGSRGTGKDLLASIYHRMGNRSGLPLLKLEDSEEVEAELWGYRKGVFPGSTKDHRGLLSKIGEGNLQISAWESFSSGLQSKLLKVIEERKFTVIGSDLEMDVRCGWLATSHFHPDDSLETGALREDLYYRLAQVHIHLPDLDERREDMPELIKHFSAQLNAGERKRKLEESAIEWLSTCSFPGNVRQLKAYLERVWLLSEQYTLNIKELKKYFAAEDKPADLTLEGMEKEMIKKAIAQKKGNMSEVAKTLGITRSALYRRMSKFGIQHED</sequence>
<dbReference type="PRINTS" id="PR01590">
    <property type="entry name" value="HTHFIS"/>
</dbReference>